<dbReference type="InterPro" id="IPR052705">
    <property type="entry name" value="Gliding_Motility_GTPase"/>
</dbReference>
<protein>
    <recommendedName>
        <fullName evidence="7">GTP-binding protein</fullName>
    </recommendedName>
</protein>
<reference evidence="5 6" key="1">
    <citation type="submission" date="2020-08" db="EMBL/GenBank/DDBJ databases">
        <title>Genomic Encyclopedia of Type Strains, Phase IV (KMG-IV): sequencing the most valuable type-strain genomes for metagenomic binning, comparative biology and taxonomic classification.</title>
        <authorList>
            <person name="Goeker M."/>
        </authorList>
    </citation>
    <scope>NUCLEOTIDE SEQUENCE [LARGE SCALE GENOMIC DNA]</scope>
    <source>
        <strain evidence="5 6">DSM 24163</strain>
    </source>
</reference>
<dbReference type="Gene3D" id="3.40.50.300">
    <property type="entry name" value="P-loop containing nucleotide triphosphate hydrolases"/>
    <property type="match status" value="1"/>
</dbReference>
<comment type="caution">
    <text evidence="5">The sequence shown here is derived from an EMBL/GenBank/DDBJ whole genome shotgun (WGS) entry which is preliminary data.</text>
</comment>
<dbReference type="InterPro" id="IPR027417">
    <property type="entry name" value="P-loop_NTPase"/>
</dbReference>
<evidence type="ECO:0000256" key="2">
    <source>
        <dbReference type="ARBA" id="ARBA00022741"/>
    </source>
</evidence>
<dbReference type="AlphaFoldDB" id="A0A7W8G1M5"/>
<keyword evidence="3" id="KW-0378">Hydrolase</keyword>
<dbReference type="Proteomes" id="UP000521199">
    <property type="component" value="Unassembled WGS sequence"/>
</dbReference>
<evidence type="ECO:0000313" key="6">
    <source>
        <dbReference type="Proteomes" id="UP000521199"/>
    </source>
</evidence>
<gene>
    <name evidence="5" type="ORF">HNQ52_001329</name>
</gene>
<sequence length="198" mass="21647">MSEVKLLFAGPMGAGKTTAIRAISEVEPIATEVANTDLVESAKLETTVAMDYGQLTLDNGDTLRLYGSPGQRRFDFMWRLLADGALGIVVLLDNSRADPLADLEHFVVAFAPMIAAGRVVIAPGRLETHPSPSLDDYLARLDALGHFVPVVPADVRRRDDVLRVLDVLFEQIELAEETESVDGDGDEWLRFVQQARAT</sequence>
<accession>A0A7W8G1M5</accession>
<dbReference type="SUPFAM" id="SSF52540">
    <property type="entry name" value="P-loop containing nucleoside triphosphate hydrolases"/>
    <property type="match status" value="1"/>
</dbReference>
<dbReference type="GO" id="GO:0016787">
    <property type="term" value="F:hydrolase activity"/>
    <property type="evidence" value="ECO:0007669"/>
    <property type="project" value="UniProtKB-KW"/>
</dbReference>
<dbReference type="Pfam" id="PF03029">
    <property type="entry name" value="ATP_bind_1"/>
    <property type="match status" value="1"/>
</dbReference>
<dbReference type="EMBL" id="JACHHP010000002">
    <property type="protein sequence ID" value="MBB5207800.1"/>
    <property type="molecule type" value="Genomic_DNA"/>
</dbReference>
<dbReference type="PANTHER" id="PTHR42708:SF1">
    <property type="entry name" value="GLIDING MOTILITY PROTEIN MGLA"/>
    <property type="match status" value="1"/>
</dbReference>
<comment type="similarity">
    <text evidence="1">Belongs to the GPN-loop GTPase family.</text>
</comment>
<evidence type="ECO:0000256" key="1">
    <source>
        <dbReference type="ARBA" id="ARBA00005290"/>
    </source>
</evidence>
<evidence type="ECO:0000256" key="3">
    <source>
        <dbReference type="ARBA" id="ARBA00022801"/>
    </source>
</evidence>
<evidence type="ECO:0000256" key="4">
    <source>
        <dbReference type="ARBA" id="ARBA00023134"/>
    </source>
</evidence>
<organism evidence="5 6">
    <name type="scientific">Chiayiivirga flava</name>
    <dbReference type="NCBI Taxonomy" id="659595"/>
    <lineage>
        <taxon>Bacteria</taxon>
        <taxon>Pseudomonadati</taxon>
        <taxon>Pseudomonadota</taxon>
        <taxon>Gammaproteobacteria</taxon>
        <taxon>Lysobacterales</taxon>
        <taxon>Lysobacteraceae</taxon>
        <taxon>Chiayiivirga</taxon>
    </lineage>
</organism>
<dbReference type="InterPro" id="IPR004130">
    <property type="entry name" value="Gpn"/>
</dbReference>
<name>A0A7W8G1M5_9GAMM</name>
<keyword evidence="4" id="KW-0342">GTP-binding</keyword>
<dbReference type="PANTHER" id="PTHR42708">
    <property type="entry name" value="ATP/GTP-BINDING PROTEIN-RELATED"/>
    <property type="match status" value="1"/>
</dbReference>
<proteinExistence type="inferred from homology"/>
<keyword evidence="6" id="KW-1185">Reference proteome</keyword>
<dbReference type="RefSeq" id="WP_343059229.1">
    <property type="nucleotide sequence ID" value="NZ_JACHHP010000002.1"/>
</dbReference>
<dbReference type="CDD" id="cd00882">
    <property type="entry name" value="Ras_like_GTPase"/>
    <property type="match status" value="1"/>
</dbReference>
<evidence type="ECO:0000313" key="5">
    <source>
        <dbReference type="EMBL" id="MBB5207800.1"/>
    </source>
</evidence>
<keyword evidence="2" id="KW-0547">Nucleotide-binding</keyword>
<dbReference type="GO" id="GO:0005525">
    <property type="term" value="F:GTP binding"/>
    <property type="evidence" value="ECO:0007669"/>
    <property type="project" value="UniProtKB-KW"/>
</dbReference>
<evidence type="ECO:0008006" key="7">
    <source>
        <dbReference type="Google" id="ProtNLM"/>
    </source>
</evidence>